<dbReference type="PROSITE" id="PS51257">
    <property type="entry name" value="PROKAR_LIPOPROTEIN"/>
    <property type="match status" value="1"/>
</dbReference>
<keyword evidence="1" id="KW-0732">Signal</keyword>
<dbReference type="Pfam" id="PF14276">
    <property type="entry name" value="DUF4363"/>
    <property type="match status" value="1"/>
</dbReference>
<evidence type="ECO:0000313" key="2">
    <source>
        <dbReference type="EMBL" id="GGJ67822.1"/>
    </source>
</evidence>
<name>A0ABQ2DQB4_9BACI</name>
<sequence>MKKGVILLCCLFFLIACTNQVGGETFFNHINEFEKGLDQPNWEDLSIKADELKKMYEKDKWKLQLIGDEGEYEDLNESISNLIATVKEKDTLSTRMEIATTRTLLEDIYSL</sequence>
<feature type="chain" id="PRO_5046023203" description="DUF4363 family protein" evidence="1">
    <location>
        <begin position="24"/>
        <end position="111"/>
    </location>
</feature>
<organism evidence="2 3">
    <name type="scientific">Virgibacillus kapii</name>
    <dbReference type="NCBI Taxonomy" id="1638645"/>
    <lineage>
        <taxon>Bacteria</taxon>
        <taxon>Bacillati</taxon>
        <taxon>Bacillota</taxon>
        <taxon>Bacilli</taxon>
        <taxon>Bacillales</taxon>
        <taxon>Bacillaceae</taxon>
        <taxon>Virgibacillus</taxon>
    </lineage>
</organism>
<proteinExistence type="predicted"/>
<evidence type="ECO:0000256" key="1">
    <source>
        <dbReference type="SAM" id="SignalP"/>
    </source>
</evidence>
<comment type="caution">
    <text evidence="2">The sequence shown here is derived from an EMBL/GenBank/DDBJ whole genome shotgun (WGS) entry which is preliminary data.</text>
</comment>
<dbReference type="RefSeq" id="WP_188943774.1">
    <property type="nucleotide sequence ID" value="NZ_BMPN01000005.1"/>
</dbReference>
<evidence type="ECO:0008006" key="4">
    <source>
        <dbReference type="Google" id="ProtNLM"/>
    </source>
</evidence>
<keyword evidence="3" id="KW-1185">Reference proteome</keyword>
<dbReference type="EMBL" id="BMPN01000005">
    <property type="protein sequence ID" value="GGJ67822.1"/>
    <property type="molecule type" value="Genomic_DNA"/>
</dbReference>
<evidence type="ECO:0000313" key="3">
    <source>
        <dbReference type="Proteomes" id="UP000634435"/>
    </source>
</evidence>
<dbReference type="InterPro" id="IPR025373">
    <property type="entry name" value="DUF4363"/>
</dbReference>
<feature type="signal peptide" evidence="1">
    <location>
        <begin position="1"/>
        <end position="23"/>
    </location>
</feature>
<gene>
    <name evidence="2" type="ORF">GCM10007111_32070</name>
</gene>
<accession>A0ABQ2DQB4</accession>
<protein>
    <recommendedName>
        <fullName evidence="4">DUF4363 family protein</fullName>
    </recommendedName>
</protein>
<dbReference type="Proteomes" id="UP000634435">
    <property type="component" value="Unassembled WGS sequence"/>
</dbReference>
<reference evidence="3" key="1">
    <citation type="journal article" date="2019" name="Int. J. Syst. Evol. Microbiol.">
        <title>The Global Catalogue of Microorganisms (GCM) 10K type strain sequencing project: providing services to taxonomists for standard genome sequencing and annotation.</title>
        <authorList>
            <consortium name="The Broad Institute Genomics Platform"/>
            <consortium name="The Broad Institute Genome Sequencing Center for Infectious Disease"/>
            <person name="Wu L."/>
            <person name="Ma J."/>
        </authorList>
    </citation>
    <scope>NUCLEOTIDE SEQUENCE [LARGE SCALE GENOMIC DNA]</scope>
    <source>
        <strain evidence="3">JCM 30071</strain>
    </source>
</reference>